<sequence length="305" mass="34473">MQQEPNYYIVVFKVNDVPKYAVVPTSWVTHIRHVNNSNKGVLALPTDVASTEARVRYNEAPAADWKEVLCEVLHSSGDYSAAKIYAMEQNEAARKEPSAPIHGGSKAKKRKTEQSSAAPRPKLTKLDKETHTKTKAFKQDRKQIFLDNLKTLFNEIIHLVFEYGAHGDEAPGKMIGGINDTNGSPITDGARWTLRHPQRGPGLVELIKDSKVYVAKRELEHYTSSAETSKDLVRTLLTLIFTDEALSSCTLRLKKNKLDSNAVKALLDYMKSIARRKGWDSDEVYLKYCISKNLEYMRTKSTRRC</sequence>
<keyword evidence="4" id="KW-1185">Reference proteome</keyword>
<evidence type="ECO:0000313" key="4">
    <source>
        <dbReference type="Proteomes" id="UP000791440"/>
    </source>
</evidence>
<feature type="region of interest" description="Disordered" evidence="1">
    <location>
        <begin position="92"/>
        <end position="134"/>
    </location>
</feature>
<dbReference type="PROSITE" id="PS51457">
    <property type="entry name" value="BEN"/>
    <property type="match status" value="1"/>
</dbReference>
<comment type="caution">
    <text evidence="3">The sequence shown here is derived from an EMBL/GenBank/DDBJ whole genome shotgun (WGS) entry which is preliminary data.</text>
</comment>
<feature type="domain" description="BEN" evidence="2">
    <location>
        <begin position="209"/>
        <end position="304"/>
    </location>
</feature>
<evidence type="ECO:0000256" key="1">
    <source>
        <dbReference type="SAM" id="MobiDB-lite"/>
    </source>
</evidence>
<dbReference type="Pfam" id="PF10523">
    <property type="entry name" value="BEN"/>
    <property type="match status" value="1"/>
</dbReference>
<reference evidence="3" key="2">
    <citation type="submission" date="2020-12" db="EMBL/GenBank/DDBJ databases">
        <authorList>
            <person name="Kanost M."/>
        </authorList>
    </citation>
    <scope>NUCLEOTIDE SEQUENCE</scope>
</reference>
<evidence type="ECO:0000313" key="3">
    <source>
        <dbReference type="EMBL" id="KAG6465582.1"/>
    </source>
</evidence>
<gene>
    <name evidence="3" type="ORF">O3G_MSEX015246</name>
</gene>
<dbReference type="Proteomes" id="UP000791440">
    <property type="component" value="Unassembled WGS sequence"/>
</dbReference>
<dbReference type="InterPro" id="IPR018379">
    <property type="entry name" value="BEN_domain"/>
</dbReference>
<name>A0A921ZWL7_MANSE</name>
<reference evidence="3" key="1">
    <citation type="journal article" date="2016" name="Insect Biochem. Mol. Biol.">
        <title>Multifaceted biological insights from a draft genome sequence of the tobacco hornworm moth, Manduca sexta.</title>
        <authorList>
            <person name="Kanost M.R."/>
            <person name="Arrese E.L."/>
            <person name="Cao X."/>
            <person name="Chen Y.R."/>
            <person name="Chellapilla S."/>
            <person name="Goldsmith M.R."/>
            <person name="Grosse-Wilde E."/>
            <person name="Heckel D.G."/>
            <person name="Herndon N."/>
            <person name="Jiang H."/>
            <person name="Papanicolaou A."/>
            <person name="Qu J."/>
            <person name="Soulages J.L."/>
            <person name="Vogel H."/>
            <person name="Walters J."/>
            <person name="Waterhouse R.M."/>
            <person name="Ahn S.J."/>
            <person name="Almeida F.C."/>
            <person name="An C."/>
            <person name="Aqrawi P."/>
            <person name="Bretschneider A."/>
            <person name="Bryant W.B."/>
            <person name="Bucks S."/>
            <person name="Chao H."/>
            <person name="Chevignon G."/>
            <person name="Christen J.M."/>
            <person name="Clarke D.F."/>
            <person name="Dittmer N.T."/>
            <person name="Ferguson L.C.F."/>
            <person name="Garavelou S."/>
            <person name="Gordon K.H.J."/>
            <person name="Gunaratna R.T."/>
            <person name="Han Y."/>
            <person name="Hauser F."/>
            <person name="He Y."/>
            <person name="Heidel-Fischer H."/>
            <person name="Hirsh A."/>
            <person name="Hu Y."/>
            <person name="Jiang H."/>
            <person name="Kalra D."/>
            <person name="Klinner C."/>
            <person name="Konig C."/>
            <person name="Kovar C."/>
            <person name="Kroll A.R."/>
            <person name="Kuwar S.S."/>
            <person name="Lee S.L."/>
            <person name="Lehman R."/>
            <person name="Li K."/>
            <person name="Li Z."/>
            <person name="Liang H."/>
            <person name="Lovelace S."/>
            <person name="Lu Z."/>
            <person name="Mansfield J.H."/>
            <person name="McCulloch K.J."/>
            <person name="Mathew T."/>
            <person name="Morton B."/>
            <person name="Muzny D.M."/>
            <person name="Neunemann D."/>
            <person name="Ongeri F."/>
            <person name="Pauchet Y."/>
            <person name="Pu L.L."/>
            <person name="Pyrousis I."/>
            <person name="Rao X.J."/>
            <person name="Redding A."/>
            <person name="Roesel C."/>
            <person name="Sanchez-Gracia A."/>
            <person name="Schaack S."/>
            <person name="Shukla A."/>
            <person name="Tetreau G."/>
            <person name="Wang Y."/>
            <person name="Xiong G.H."/>
            <person name="Traut W."/>
            <person name="Walsh T.K."/>
            <person name="Worley K.C."/>
            <person name="Wu D."/>
            <person name="Wu W."/>
            <person name="Wu Y.Q."/>
            <person name="Zhang X."/>
            <person name="Zou Z."/>
            <person name="Zucker H."/>
            <person name="Briscoe A.D."/>
            <person name="Burmester T."/>
            <person name="Clem R.J."/>
            <person name="Feyereisen R."/>
            <person name="Grimmelikhuijzen C.J.P."/>
            <person name="Hamodrakas S.J."/>
            <person name="Hansson B.S."/>
            <person name="Huguet E."/>
            <person name="Jermiin L.S."/>
            <person name="Lan Q."/>
            <person name="Lehman H.K."/>
            <person name="Lorenzen M."/>
            <person name="Merzendorfer H."/>
            <person name="Michalopoulos I."/>
            <person name="Morton D.B."/>
            <person name="Muthukrishnan S."/>
            <person name="Oakeshott J.G."/>
            <person name="Palmer W."/>
            <person name="Park Y."/>
            <person name="Passarelli A.L."/>
            <person name="Rozas J."/>
            <person name="Schwartz L.M."/>
            <person name="Smith W."/>
            <person name="Southgate A."/>
            <person name="Vilcinskas A."/>
            <person name="Vogt R."/>
            <person name="Wang P."/>
            <person name="Werren J."/>
            <person name="Yu X.Q."/>
            <person name="Zhou J.J."/>
            <person name="Brown S.J."/>
            <person name="Scherer S.E."/>
            <person name="Richards S."/>
            <person name="Blissard G.W."/>
        </authorList>
    </citation>
    <scope>NUCLEOTIDE SEQUENCE</scope>
</reference>
<protein>
    <recommendedName>
        <fullName evidence="2">BEN domain-containing protein</fullName>
    </recommendedName>
</protein>
<dbReference type="AlphaFoldDB" id="A0A921ZWL7"/>
<dbReference type="GO" id="GO:0003677">
    <property type="term" value="F:DNA binding"/>
    <property type="evidence" value="ECO:0007669"/>
    <property type="project" value="InterPro"/>
</dbReference>
<feature type="compositionally biased region" description="Basic and acidic residues" evidence="1">
    <location>
        <begin position="124"/>
        <end position="134"/>
    </location>
</feature>
<dbReference type="EMBL" id="JH669592">
    <property type="protein sequence ID" value="KAG6465582.1"/>
    <property type="molecule type" value="Genomic_DNA"/>
</dbReference>
<accession>A0A921ZWL7</accession>
<evidence type="ECO:0000259" key="2">
    <source>
        <dbReference type="PROSITE" id="PS51457"/>
    </source>
</evidence>
<proteinExistence type="predicted"/>
<organism evidence="3 4">
    <name type="scientific">Manduca sexta</name>
    <name type="common">Tobacco hawkmoth</name>
    <name type="synonym">Tobacco hornworm</name>
    <dbReference type="NCBI Taxonomy" id="7130"/>
    <lineage>
        <taxon>Eukaryota</taxon>
        <taxon>Metazoa</taxon>
        <taxon>Ecdysozoa</taxon>
        <taxon>Arthropoda</taxon>
        <taxon>Hexapoda</taxon>
        <taxon>Insecta</taxon>
        <taxon>Pterygota</taxon>
        <taxon>Neoptera</taxon>
        <taxon>Endopterygota</taxon>
        <taxon>Lepidoptera</taxon>
        <taxon>Glossata</taxon>
        <taxon>Ditrysia</taxon>
        <taxon>Bombycoidea</taxon>
        <taxon>Sphingidae</taxon>
        <taxon>Sphinginae</taxon>
        <taxon>Sphingini</taxon>
        <taxon>Manduca</taxon>
    </lineage>
</organism>